<feature type="compositionally biased region" description="Low complexity" evidence="1">
    <location>
        <begin position="494"/>
        <end position="507"/>
    </location>
</feature>
<protein>
    <submittedName>
        <fullName evidence="2">Uncharacterized protein</fullName>
    </submittedName>
</protein>
<feature type="region of interest" description="Disordered" evidence="1">
    <location>
        <begin position="581"/>
        <end position="629"/>
    </location>
</feature>
<feature type="region of interest" description="Disordered" evidence="1">
    <location>
        <begin position="296"/>
        <end position="369"/>
    </location>
</feature>
<keyword evidence="3" id="KW-1185">Reference proteome</keyword>
<dbReference type="EMBL" id="NHTK01006115">
    <property type="protein sequence ID" value="PPQ63654.1"/>
    <property type="molecule type" value="Genomic_DNA"/>
</dbReference>
<dbReference type="STRING" id="181874.A0A409VA17"/>
<feature type="region of interest" description="Disordered" evidence="1">
    <location>
        <begin position="704"/>
        <end position="724"/>
    </location>
</feature>
<evidence type="ECO:0000313" key="3">
    <source>
        <dbReference type="Proteomes" id="UP000284842"/>
    </source>
</evidence>
<feature type="compositionally biased region" description="Low complexity" evidence="1">
    <location>
        <begin position="165"/>
        <end position="175"/>
    </location>
</feature>
<feature type="region of interest" description="Disordered" evidence="1">
    <location>
        <begin position="486"/>
        <end position="568"/>
    </location>
</feature>
<proteinExistence type="predicted"/>
<dbReference type="InParanoid" id="A0A409VA17"/>
<feature type="compositionally biased region" description="Gly residues" evidence="1">
    <location>
        <begin position="401"/>
        <end position="412"/>
    </location>
</feature>
<sequence>DEDDDEDGEEDEEDGGELDEEEDFLSSEAHSPSSGRASGSMSSLGQPIAGSGARYPFSVRRPVGVGHGRSMSGVSSGLSHSYSHSHSQSQSHSHSQSISSRGTRMSMLTQSTGNVESTDSEEARSASSGRERASLSLGSSQSGFAPPRAGAGGALVSPPPRTHMGALSGLAAGALPLPPRHPATASASAAPRGRSRSMASAPSPTSPATSARSSASGSHSTSSAAAAAALASVHPHMTMHVAPIAFPSVVHVSRSERRRRADSGRGVVVDPAYVYGETMSDADIDGGVGVEYEVEADEAEVDRGEEEGEHHDHQEHDDQIGLLGDGSDRSRSQSHSHSSRSRKSSARSRTQSYSSHGSGSPRQRASSLASLGSSMRAFVQGSMSQLDLVMRGATGPAAGLGSLGVSGGGSHGAGSRSRPRSRVNSSMGRVEEEVGAPPLPLSPMGVGLGVGVGVRNRDASGGSSSEEGNVHVTVNPVVRRAMEEGYASSGGTHSRSGSESVGGASAENWTFGRPIGLSNKPEESVLSQSVSRQQLETQQEEDEERSREPSRRASPIAIPVVERRDDEGVVGSMTESFYSVQTAGPNDEHSPSPPRSSDSHSPERQGVDVPWSHQGMLAPPSAWNARGGASNAISSNPSIDMLSTAAGSFVTAPATIAGSTTATEGSGGGVGQMTPRLGSSVGSWDTSRAADGVLSAGRRVDDIGGMVERPGGDMGATGSAWRVV</sequence>
<feature type="compositionally biased region" description="Low complexity" evidence="1">
    <location>
        <begin position="68"/>
        <end position="100"/>
    </location>
</feature>
<name>A0A409VA17_9AGAR</name>
<feature type="compositionally biased region" description="Acidic residues" evidence="1">
    <location>
        <begin position="1"/>
        <end position="25"/>
    </location>
</feature>
<feature type="compositionally biased region" description="Polar residues" evidence="1">
    <location>
        <begin position="101"/>
        <end position="117"/>
    </location>
</feature>
<feature type="compositionally biased region" description="Acidic residues" evidence="1">
    <location>
        <begin position="296"/>
        <end position="307"/>
    </location>
</feature>
<gene>
    <name evidence="2" type="ORF">CVT24_004428</name>
</gene>
<feature type="compositionally biased region" description="Low complexity" evidence="1">
    <location>
        <begin position="31"/>
        <end position="45"/>
    </location>
</feature>
<comment type="caution">
    <text evidence="2">The sequence shown here is derived from an EMBL/GenBank/DDBJ whole genome shotgun (WGS) entry which is preliminary data.</text>
</comment>
<accession>A0A409VA17</accession>
<reference evidence="2 3" key="1">
    <citation type="journal article" date="2018" name="Evol. Lett.">
        <title>Horizontal gene cluster transfer increased hallucinogenic mushroom diversity.</title>
        <authorList>
            <person name="Reynolds H.T."/>
            <person name="Vijayakumar V."/>
            <person name="Gluck-Thaler E."/>
            <person name="Korotkin H.B."/>
            <person name="Matheny P.B."/>
            <person name="Slot J.C."/>
        </authorList>
    </citation>
    <scope>NUCLEOTIDE SEQUENCE [LARGE SCALE GENOMIC DNA]</scope>
    <source>
        <strain evidence="2 3">2629</strain>
    </source>
</reference>
<feature type="compositionally biased region" description="Basic residues" evidence="1">
    <location>
        <begin position="332"/>
        <end position="346"/>
    </location>
</feature>
<dbReference type="AlphaFoldDB" id="A0A409VA17"/>
<feature type="compositionally biased region" description="Low complexity" evidence="1">
    <location>
        <begin position="134"/>
        <end position="149"/>
    </location>
</feature>
<evidence type="ECO:0000256" key="1">
    <source>
        <dbReference type="SAM" id="MobiDB-lite"/>
    </source>
</evidence>
<feature type="non-terminal residue" evidence="2">
    <location>
        <position position="1"/>
    </location>
</feature>
<feature type="region of interest" description="Disordered" evidence="1">
    <location>
        <begin position="1"/>
        <end position="220"/>
    </location>
</feature>
<feature type="compositionally biased region" description="Basic and acidic residues" evidence="1">
    <location>
        <begin position="597"/>
        <end position="606"/>
    </location>
</feature>
<feature type="region of interest" description="Disordered" evidence="1">
    <location>
        <begin position="452"/>
        <end position="471"/>
    </location>
</feature>
<dbReference type="Proteomes" id="UP000284842">
    <property type="component" value="Unassembled WGS sequence"/>
</dbReference>
<dbReference type="OrthoDB" id="10450511at2759"/>
<organism evidence="2 3">
    <name type="scientific">Panaeolus cyanescens</name>
    <dbReference type="NCBI Taxonomy" id="181874"/>
    <lineage>
        <taxon>Eukaryota</taxon>
        <taxon>Fungi</taxon>
        <taxon>Dikarya</taxon>
        <taxon>Basidiomycota</taxon>
        <taxon>Agaricomycotina</taxon>
        <taxon>Agaricomycetes</taxon>
        <taxon>Agaricomycetidae</taxon>
        <taxon>Agaricales</taxon>
        <taxon>Agaricineae</taxon>
        <taxon>Galeropsidaceae</taxon>
        <taxon>Panaeolus</taxon>
    </lineage>
</organism>
<evidence type="ECO:0000313" key="2">
    <source>
        <dbReference type="EMBL" id="PPQ63654.1"/>
    </source>
</evidence>
<feature type="compositionally biased region" description="Basic and acidic residues" evidence="1">
    <location>
        <begin position="308"/>
        <end position="319"/>
    </location>
</feature>
<feature type="compositionally biased region" description="Basic and acidic residues" evidence="1">
    <location>
        <begin position="121"/>
        <end position="133"/>
    </location>
</feature>
<feature type="region of interest" description="Disordered" evidence="1">
    <location>
        <begin position="401"/>
        <end position="442"/>
    </location>
</feature>
<feature type="compositionally biased region" description="Low complexity" evidence="1">
    <location>
        <begin position="182"/>
        <end position="220"/>
    </location>
</feature>
<feature type="compositionally biased region" description="Low complexity" evidence="1">
    <location>
        <begin position="524"/>
        <end position="537"/>
    </location>
</feature>
<feature type="compositionally biased region" description="Polar residues" evidence="1">
    <location>
        <begin position="356"/>
        <end position="369"/>
    </location>
</feature>